<dbReference type="RefSeq" id="WP_311364977.1">
    <property type="nucleotide sequence ID" value="NZ_JAVRIC010000011.1"/>
</dbReference>
<gene>
    <name evidence="1" type="ORF">RM530_09445</name>
</gene>
<accession>A0ABU2WI89</accession>
<dbReference type="Proteomes" id="UP001254608">
    <property type="component" value="Unassembled WGS sequence"/>
</dbReference>
<reference evidence="1 2" key="1">
    <citation type="submission" date="2023-09" db="EMBL/GenBank/DDBJ databases">
        <authorList>
            <person name="Rey-Velasco X."/>
        </authorList>
    </citation>
    <scope>NUCLEOTIDE SEQUENCE [LARGE SCALE GENOMIC DNA]</scope>
    <source>
        <strain evidence="1 2">W345</strain>
    </source>
</reference>
<protein>
    <submittedName>
        <fullName evidence="1">Uncharacterized protein</fullName>
    </submittedName>
</protein>
<dbReference type="EMBL" id="JAVRIC010000011">
    <property type="protein sequence ID" value="MDT0497585.1"/>
    <property type="molecule type" value="Genomic_DNA"/>
</dbReference>
<comment type="caution">
    <text evidence="1">The sequence shown here is derived from an EMBL/GenBank/DDBJ whole genome shotgun (WGS) entry which is preliminary data.</text>
</comment>
<keyword evidence="2" id="KW-1185">Reference proteome</keyword>
<proteinExistence type="predicted"/>
<evidence type="ECO:0000313" key="1">
    <source>
        <dbReference type="EMBL" id="MDT0497585.1"/>
    </source>
</evidence>
<name>A0ABU2WI89_9GAMM</name>
<evidence type="ECO:0000313" key="2">
    <source>
        <dbReference type="Proteomes" id="UP001254608"/>
    </source>
</evidence>
<organism evidence="1 2">
    <name type="scientific">Banduia mediterranea</name>
    <dbReference type="NCBI Taxonomy" id="3075609"/>
    <lineage>
        <taxon>Bacteria</taxon>
        <taxon>Pseudomonadati</taxon>
        <taxon>Pseudomonadota</taxon>
        <taxon>Gammaproteobacteria</taxon>
        <taxon>Nevskiales</taxon>
        <taxon>Algiphilaceae</taxon>
        <taxon>Banduia</taxon>
    </lineage>
</organism>
<sequence>MAAVIGPHRGTSGYGLSEDDFWLTNESGFGDGLNNYAHSMAWFEDRLYVGTTRGTFAMIKSVKPLPNLVPWPVECPDDLYDLDRRAEIWRYDPPLDQWVRVYQAAWVPGSNNREVPRYVGFRGMTVFRGKGDSKPCLYVSTWAPAMAEPPDILRCENGSDFESMPRPPWDASVRSFRSLQVFKGRVHTSPTGSRSASGQAQEVVGSEATIYCTDDVHSAQWTAAGPEGFGQRGNVTVFEMAEFNGHLYAATVNPTGMQIWKTDGEGGPPYHWRKVIDRGAWRGPYNEVGASMYEFRGALYIGTGIANGGYHRAFQIGPASCELIRLWPDDSWDLCMGSSRLTPDGAKVPLSGYSPGFDNLFNGYLWRLMAHDGHLYAGTLCWANMLPYLPINGWPDEVLVMMRRWGKEELNSRYGGFNLWRSPDGVRWDCVTRSGFGNKYNWGVRNMASTPYGLFVGSANVFGPKVAIQREGRWQYVHNPRGGTEIFLGSPPEADA</sequence>